<reference evidence="6 7" key="1">
    <citation type="submission" date="2018-06" db="EMBL/GenBank/DDBJ databases">
        <authorList>
            <consortium name="Pathogen Informatics"/>
            <person name="Doyle S."/>
        </authorList>
    </citation>
    <scope>NUCLEOTIDE SEQUENCE [LARGE SCALE GENOMIC DNA]</scope>
    <source>
        <strain evidence="6 7">NCTC10717</strain>
    </source>
</reference>
<dbReference type="Proteomes" id="UP000254575">
    <property type="component" value="Unassembled WGS sequence"/>
</dbReference>
<gene>
    <name evidence="6" type="primary">ybaK</name>
    <name evidence="6" type="ORF">NCTC10717_01589</name>
</gene>
<evidence type="ECO:0000256" key="1">
    <source>
        <dbReference type="ARBA" id="ARBA00009798"/>
    </source>
</evidence>
<evidence type="ECO:0000256" key="4">
    <source>
        <dbReference type="PIRNR" id="PIRNR006181"/>
    </source>
</evidence>
<dbReference type="RefSeq" id="WP_115218751.1">
    <property type="nucleotide sequence ID" value="NZ_UHIA01000004.1"/>
</dbReference>
<dbReference type="InterPro" id="IPR036754">
    <property type="entry name" value="YbaK/aa-tRNA-synt-asso_dom_sf"/>
</dbReference>
<dbReference type="CDD" id="cd00002">
    <property type="entry name" value="YbaK_deacylase"/>
    <property type="match status" value="1"/>
</dbReference>
<dbReference type="GO" id="GO:0016829">
    <property type="term" value="F:lyase activity"/>
    <property type="evidence" value="ECO:0007669"/>
    <property type="project" value="UniProtKB-KW"/>
</dbReference>
<dbReference type="EC" id="4.2.-.-" evidence="4"/>
<dbReference type="PIRSF" id="PIRSF006181">
    <property type="entry name" value="EbsC_YbaK"/>
    <property type="match status" value="1"/>
</dbReference>
<evidence type="ECO:0000256" key="3">
    <source>
        <dbReference type="ARBA" id="ARBA00023239"/>
    </source>
</evidence>
<accession>A0A380MZS5</accession>
<dbReference type="GO" id="GO:0002161">
    <property type="term" value="F:aminoacyl-tRNA deacylase activity"/>
    <property type="evidence" value="ECO:0007669"/>
    <property type="project" value="InterPro"/>
</dbReference>
<dbReference type="EMBL" id="UHIA01000004">
    <property type="protein sequence ID" value="SUO97724.1"/>
    <property type="molecule type" value="Genomic_DNA"/>
</dbReference>
<dbReference type="InterPro" id="IPR007214">
    <property type="entry name" value="YbaK/aa-tRNA-synth-assoc-dom"/>
</dbReference>
<evidence type="ECO:0000256" key="2">
    <source>
        <dbReference type="ARBA" id="ARBA00022917"/>
    </source>
</evidence>
<evidence type="ECO:0000259" key="5">
    <source>
        <dbReference type="Pfam" id="PF04073"/>
    </source>
</evidence>
<proteinExistence type="inferred from homology"/>
<dbReference type="Pfam" id="PF04073">
    <property type="entry name" value="tRNA_edit"/>
    <property type="match status" value="1"/>
</dbReference>
<name>A0A380MZS5_9GAMM</name>
<comment type="similarity">
    <text evidence="1 4">Belongs to the prolyl-tRNA editing family. YbaK/EbsC subfamily.</text>
</comment>
<evidence type="ECO:0000313" key="6">
    <source>
        <dbReference type="EMBL" id="SUO97724.1"/>
    </source>
</evidence>
<keyword evidence="2 4" id="KW-0648">Protein biosynthesis</keyword>
<protein>
    <recommendedName>
        <fullName evidence="4">Cys-tRNA(Pro)/Cys-tRNA(Cys) deacylase</fullName>
        <ecNumber evidence="4">4.2.-.-</ecNumber>
    </recommendedName>
</protein>
<dbReference type="NCBIfam" id="TIGR00011">
    <property type="entry name" value="YbaK_EbsC"/>
    <property type="match status" value="1"/>
</dbReference>
<dbReference type="Gene3D" id="3.90.960.10">
    <property type="entry name" value="YbaK/aminoacyl-tRNA synthetase-associated domain"/>
    <property type="match status" value="1"/>
</dbReference>
<dbReference type="SUPFAM" id="SSF55826">
    <property type="entry name" value="YbaK/ProRS associated domain"/>
    <property type="match status" value="1"/>
</dbReference>
<keyword evidence="3 4" id="KW-0456">Lyase</keyword>
<sequence>MSKKSYPITPAVRFLREHQIAYEAHLYDYEEHGGTARCAQELHVDEHCVIKTIILQDDKKQGLIMLMHGDKEISTRQLARIIGARHIEPASPAQANKWSGYLVGGTSPFACKSALPVYVESSILDLDTIYINGGKRGFLVAIAAKDLQVLQPQAVEAVA</sequence>
<dbReference type="AlphaFoldDB" id="A0A380MZS5"/>
<dbReference type="InterPro" id="IPR004369">
    <property type="entry name" value="Prolyl-tRNA_editing_YbaK/EbsC"/>
</dbReference>
<evidence type="ECO:0000313" key="7">
    <source>
        <dbReference type="Proteomes" id="UP000254575"/>
    </source>
</evidence>
<dbReference type="OrthoDB" id="9809296at2"/>
<feature type="domain" description="YbaK/aminoacyl-tRNA synthetase-associated" evidence="5">
    <location>
        <begin position="36"/>
        <end position="148"/>
    </location>
</feature>
<dbReference type="GO" id="GO:0006412">
    <property type="term" value="P:translation"/>
    <property type="evidence" value="ECO:0007669"/>
    <property type="project" value="UniProtKB-KW"/>
</dbReference>
<dbReference type="PANTHER" id="PTHR30411">
    <property type="entry name" value="CYTOPLASMIC PROTEIN"/>
    <property type="match status" value="1"/>
</dbReference>
<dbReference type="PANTHER" id="PTHR30411:SF0">
    <property type="entry name" value="CYS-TRNA(PRO)_CYS-TRNA(CYS) DEACYLASE YBAK"/>
    <property type="match status" value="1"/>
</dbReference>
<organism evidence="6 7">
    <name type="scientific">Suttonella indologenes</name>
    <dbReference type="NCBI Taxonomy" id="13276"/>
    <lineage>
        <taxon>Bacteria</taxon>
        <taxon>Pseudomonadati</taxon>
        <taxon>Pseudomonadota</taxon>
        <taxon>Gammaproteobacteria</taxon>
        <taxon>Cardiobacteriales</taxon>
        <taxon>Cardiobacteriaceae</taxon>
        <taxon>Suttonella</taxon>
    </lineage>
</organism>
<keyword evidence="7" id="KW-1185">Reference proteome</keyword>